<evidence type="ECO:0000313" key="5">
    <source>
        <dbReference type="EMBL" id="RLV49272.1"/>
    </source>
</evidence>
<organism evidence="5 6">
    <name type="scientific">Nocardioides mangrovicus</name>
    <dbReference type="NCBI Taxonomy" id="2478913"/>
    <lineage>
        <taxon>Bacteria</taxon>
        <taxon>Bacillati</taxon>
        <taxon>Actinomycetota</taxon>
        <taxon>Actinomycetes</taxon>
        <taxon>Propionibacteriales</taxon>
        <taxon>Nocardioidaceae</taxon>
        <taxon>Nocardioides</taxon>
    </lineage>
</organism>
<evidence type="ECO:0000256" key="3">
    <source>
        <dbReference type="ARBA" id="ARBA00023163"/>
    </source>
</evidence>
<comment type="caution">
    <text evidence="5">The sequence shown here is derived from an EMBL/GenBank/DDBJ whole genome shotgun (WGS) entry which is preliminary data.</text>
</comment>
<dbReference type="InterPro" id="IPR009057">
    <property type="entry name" value="Homeodomain-like_sf"/>
</dbReference>
<proteinExistence type="predicted"/>
<evidence type="ECO:0000313" key="6">
    <source>
        <dbReference type="Proteomes" id="UP000281708"/>
    </source>
</evidence>
<name>A0A3L8P2S8_9ACTN</name>
<keyword evidence="3" id="KW-0804">Transcription</keyword>
<evidence type="ECO:0000256" key="2">
    <source>
        <dbReference type="ARBA" id="ARBA00023125"/>
    </source>
</evidence>
<keyword evidence="6" id="KW-1185">Reference proteome</keyword>
<dbReference type="InterPro" id="IPR018060">
    <property type="entry name" value="HTH_AraC"/>
</dbReference>
<keyword evidence="1" id="KW-0805">Transcription regulation</keyword>
<dbReference type="InterPro" id="IPR050204">
    <property type="entry name" value="AraC_XylS_family_regulators"/>
</dbReference>
<accession>A0A3L8P2S8</accession>
<evidence type="ECO:0000256" key="1">
    <source>
        <dbReference type="ARBA" id="ARBA00023015"/>
    </source>
</evidence>
<dbReference type="GO" id="GO:0003700">
    <property type="term" value="F:DNA-binding transcription factor activity"/>
    <property type="evidence" value="ECO:0007669"/>
    <property type="project" value="InterPro"/>
</dbReference>
<dbReference type="AlphaFoldDB" id="A0A3L8P2S8"/>
<keyword evidence="2" id="KW-0238">DNA-binding</keyword>
<dbReference type="Pfam" id="PF12833">
    <property type="entry name" value="HTH_18"/>
    <property type="match status" value="1"/>
</dbReference>
<dbReference type="SUPFAM" id="SSF46689">
    <property type="entry name" value="Homeodomain-like"/>
    <property type="match status" value="1"/>
</dbReference>
<feature type="domain" description="HTH araC/xylS-type" evidence="4">
    <location>
        <begin position="154"/>
        <end position="252"/>
    </location>
</feature>
<dbReference type="SMART" id="SM00342">
    <property type="entry name" value="HTH_ARAC"/>
    <property type="match status" value="1"/>
</dbReference>
<dbReference type="Proteomes" id="UP000281708">
    <property type="component" value="Unassembled WGS sequence"/>
</dbReference>
<dbReference type="GO" id="GO:0043565">
    <property type="term" value="F:sequence-specific DNA binding"/>
    <property type="evidence" value="ECO:0007669"/>
    <property type="project" value="InterPro"/>
</dbReference>
<dbReference type="RefSeq" id="WP_121806374.1">
    <property type="nucleotide sequence ID" value="NZ_RDBE01000007.1"/>
</dbReference>
<dbReference type="PROSITE" id="PS01124">
    <property type="entry name" value="HTH_ARAC_FAMILY_2"/>
    <property type="match status" value="1"/>
</dbReference>
<dbReference type="OrthoDB" id="2559672at2"/>
<gene>
    <name evidence="5" type="ORF">D9V37_12050</name>
</gene>
<dbReference type="EMBL" id="RDBE01000007">
    <property type="protein sequence ID" value="RLV49272.1"/>
    <property type="molecule type" value="Genomic_DNA"/>
</dbReference>
<dbReference type="PANTHER" id="PTHR46796:SF15">
    <property type="entry name" value="BLL1074 PROTEIN"/>
    <property type="match status" value="1"/>
</dbReference>
<evidence type="ECO:0000259" key="4">
    <source>
        <dbReference type="PROSITE" id="PS01124"/>
    </source>
</evidence>
<reference evidence="5 6" key="1">
    <citation type="submission" date="2018-10" db="EMBL/GenBank/DDBJ databases">
        <title>Marmoricola sp. 4Q3S-7 whole genome shotgun sequence.</title>
        <authorList>
            <person name="Li F."/>
        </authorList>
    </citation>
    <scope>NUCLEOTIDE SEQUENCE [LARGE SCALE GENOMIC DNA]</scope>
    <source>
        <strain evidence="5 6">4Q3S-7</strain>
    </source>
</reference>
<sequence>MQEHWVPPPDPRLGGLVAGISGYAYEGLAPGVHVGMPGPALTLILPLEDPIVVSDGAAASRAWPALASGLFATPMQVHHDGSQHGVQVDLTPAGARALLGVPAGELAQTLVALDDLAPGLADAGRDGATLRARTRSVVEALVRRLAANGAPPPEVAHAWTEIHRTRGAVAVGALAAQVGWSTRHLGERFKDEYGLSPKTAGRLVRFDRARRMVAAGVPLAETATRCGYADQAHLNRDWQGFVGLSPTRWRAEDRLVFVQDRDRPEVAGCRS</sequence>
<protein>
    <submittedName>
        <fullName evidence="5">AraC family transcriptional regulator</fullName>
    </submittedName>
</protein>
<dbReference type="PANTHER" id="PTHR46796">
    <property type="entry name" value="HTH-TYPE TRANSCRIPTIONAL ACTIVATOR RHAS-RELATED"/>
    <property type="match status" value="1"/>
</dbReference>
<dbReference type="Gene3D" id="1.10.10.60">
    <property type="entry name" value="Homeodomain-like"/>
    <property type="match status" value="1"/>
</dbReference>